<proteinExistence type="predicted"/>
<reference evidence="2 3" key="1">
    <citation type="submission" date="2020-06" db="EMBL/GenBank/DDBJ databases">
        <title>Transcriptomic and genomic resources for Thalictrum thalictroides and T. hernandezii: Facilitating candidate gene discovery in an emerging model plant lineage.</title>
        <authorList>
            <person name="Arias T."/>
            <person name="Riano-Pachon D.M."/>
            <person name="Di Stilio V.S."/>
        </authorList>
    </citation>
    <scope>NUCLEOTIDE SEQUENCE [LARGE SCALE GENOMIC DNA]</scope>
    <source>
        <strain evidence="3">cv. WT478/WT964</strain>
        <tissue evidence="2">Leaves</tissue>
    </source>
</reference>
<organism evidence="2 3">
    <name type="scientific">Thalictrum thalictroides</name>
    <name type="common">Rue-anemone</name>
    <name type="synonym">Anemone thalictroides</name>
    <dbReference type="NCBI Taxonomy" id="46969"/>
    <lineage>
        <taxon>Eukaryota</taxon>
        <taxon>Viridiplantae</taxon>
        <taxon>Streptophyta</taxon>
        <taxon>Embryophyta</taxon>
        <taxon>Tracheophyta</taxon>
        <taxon>Spermatophyta</taxon>
        <taxon>Magnoliopsida</taxon>
        <taxon>Ranunculales</taxon>
        <taxon>Ranunculaceae</taxon>
        <taxon>Thalictroideae</taxon>
        <taxon>Thalictrum</taxon>
    </lineage>
</organism>
<evidence type="ECO:0000313" key="2">
    <source>
        <dbReference type="EMBL" id="KAF5189156.1"/>
    </source>
</evidence>
<protein>
    <submittedName>
        <fullName evidence="2">Npg1</fullName>
    </submittedName>
</protein>
<dbReference type="AlphaFoldDB" id="A0A7J6VVN0"/>
<evidence type="ECO:0000256" key="1">
    <source>
        <dbReference type="SAM" id="MobiDB-lite"/>
    </source>
</evidence>
<keyword evidence="3" id="KW-1185">Reference proteome</keyword>
<dbReference type="InterPro" id="IPR011990">
    <property type="entry name" value="TPR-like_helical_dom_sf"/>
</dbReference>
<dbReference type="InterPro" id="IPR043376">
    <property type="entry name" value="NPG1-like"/>
</dbReference>
<dbReference type="PANTHER" id="PTHR44102">
    <property type="entry name" value="PROTEIN NPG1"/>
    <property type="match status" value="1"/>
</dbReference>
<name>A0A7J6VVN0_THATH</name>
<dbReference type="Gene3D" id="1.25.40.10">
    <property type="entry name" value="Tetratricopeptide repeat domain"/>
    <property type="match status" value="1"/>
</dbReference>
<accession>A0A7J6VVN0</accession>
<dbReference type="PANTHER" id="PTHR44102:SF5">
    <property type="entry name" value="PROTEIN NPG1"/>
    <property type="match status" value="1"/>
</dbReference>
<feature type="non-terminal residue" evidence="2">
    <location>
        <position position="1"/>
    </location>
</feature>
<feature type="compositionally biased region" description="Acidic residues" evidence="1">
    <location>
        <begin position="1"/>
        <end position="10"/>
    </location>
</feature>
<evidence type="ECO:0000313" key="3">
    <source>
        <dbReference type="Proteomes" id="UP000554482"/>
    </source>
</evidence>
<gene>
    <name evidence="2" type="ORF">FRX31_021259</name>
</gene>
<dbReference type="OrthoDB" id="1722905at2759"/>
<sequence length="182" mass="20225">MYREDDDDVVEQAGNGNENGGELGVREFCANGLSMKTNLVEAKLDEGNIQEAESSLREGLSLNFEEARALLGRLEYQRCNFESALRVFEGIDIQSAIQRLQPSLGEKRSSKKGRSSNESVYTGSQHAVSLMLEAIYLKAKSLQKLGRVNESAQECKTVLDVVEKIFQYGIPDDVVDNKLQDT</sequence>
<feature type="region of interest" description="Disordered" evidence="1">
    <location>
        <begin position="1"/>
        <end position="21"/>
    </location>
</feature>
<dbReference type="EMBL" id="JABWDY010025866">
    <property type="protein sequence ID" value="KAF5189156.1"/>
    <property type="molecule type" value="Genomic_DNA"/>
</dbReference>
<comment type="caution">
    <text evidence="2">The sequence shown here is derived from an EMBL/GenBank/DDBJ whole genome shotgun (WGS) entry which is preliminary data.</text>
</comment>
<dbReference type="Proteomes" id="UP000554482">
    <property type="component" value="Unassembled WGS sequence"/>
</dbReference>